<accession>A0A8D8L0D8</accession>
<keyword evidence="1" id="KW-1133">Transmembrane helix</keyword>
<proteinExistence type="predicted"/>
<dbReference type="EMBL" id="HBUE01344888">
    <property type="protein sequence ID" value="CAG6600165.1"/>
    <property type="molecule type" value="Transcribed_RNA"/>
</dbReference>
<evidence type="ECO:0000256" key="1">
    <source>
        <dbReference type="SAM" id="Phobius"/>
    </source>
</evidence>
<protein>
    <submittedName>
        <fullName evidence="2">(northern house mosquito) hypothetical protein</fullName>
    </submittedName>
</protein>
<keyword evidence="1" id="KW-0472">Membrane</keyword>
<reference evidence="2" key="1">
    <citation type="submission" date="2021-05" db="EMBL/GenBank/DDBJ databases">
        <authorList>
            <person name="Alioto T."/>
            <person name="Alioto T."/>
            <person name="Gomez Garrido J."/>
        </authorList>
    </citation>
    <scope>NUCLEOTIDE SEQUENCE</scope>
</reference>
<feature type="transmembrane region" description="Helical" evidence="1">
    <location>
        <begin position="21"/>
        <end position="39"/>
    </location>
</feature>
<name>A0A8D8L0D8_CULPI</name>
<dbReference type="EMBL" id="HBUE01237935">
    <property type="protein sequence ID" value="CAG6547956.1"/>
    <property type="molecule type" value="Transcribed_RNA"/>
</dbReference>
<sequence length="114" mass="12400">MTFISFNSTLDRLRAGTTATPSSAFLKLVLSSGVVLIIISARSVFIANSISLCQRFFVVVVISLVRNSQKNSNLEWSALFGCIQKRRASKKEAGECVTSALMGRGCEFVADRCT</sequence>
<keyword evidence="1" id="KW-0812">Transmembrane</keyword>
<evidence type="ECO:0000313" key="2">
    <source>
        <dbReference type="EMBL" id="CAG6600165.1"/>
    </source>
</evidence>
<organism evidence="2">
    <name type="scientific">Culex pipiens</name>
    <name type="common">House mosquito</name>
    <dbReference type="NCBI Taxonomy" id="7175"/>
    <lineage>
        <taxon>Eukaryota</taxon>
        <taxon>Metazoa</taxon>
        <taxon>Ecdysozoa</taxon>
        <taxon>Arthropoda</taxon>
        <taxon>Hexapoda</taxon>
        <taxon>Insecta</taxon>
        <taxon>Pterygota</taxon>
        <taxon>Neoptera</taxon>
        <taxon>Endopterygota</taxon>
        <taxon>Diptera</taxon>
        <taxon>Nematocera</taxon>
        <taxon>Culicoidea</taxon>
        <taxon>Culicidae</taxon>
        <taxon>Culicinae</taxon>
        <taxon>Culicini</taxon>
        <taxon>Culex</taxon>
        <taxon>Culex</taxon>
    </lineage>
</organism>
<dbReference type="AlphaFoldDB" id="A0A8D8L0D8"/>